<proteinExistence type="predicted"/>
<gene>
    <name evidence="1" type="ORF">LCGC14_1382150</name>
</gene>
<sequence>MTTKTGTVHFKTGKGFARLMMELTRQAYWMEDRQEWALDTLACLQGLTVEQAKAILSGMARLEDGEEENTTILLLDKDEQWIEKLAEYQKWQEDRTYLFGNRRVPKDLVDFYTGSLVSRLRATLRMGFVADPLETMDLERQRRDTHNEILQVAGFNKIDTIRYDYDDLEFAEFDRAFQKHLNRETGSLFADSDSDEEIA</sequence>
<name>A0A0F9N403_9ZZZZ</name>
<reference evidence="1" key="1">
    <citation type="journal article" date="2015" name="Nature">
        <title>Complex archaea that bridge the gap between prokaryotes and eukaryotes.</title>
        <authorList>
            <person name="Spang A."/>
            <person name="Saw J.H."/>
            <person name="Jorgensen S.L."/>
            <person name="Zaremba-Niedzwiedzka K."/>
            <person name="Martijn J."/>
            <person name="Lind A.E."/>
            <person name="van Eijk R."/>
            <person name="Schleper C."/>
            <person name="Guy L."/>
            <person name="Ettema T.J."/>
        </authorList>
    </citation>
    <scope>NUCLEOTIDE SEQUENCE</scope>
</reference>
<dbReference type="AlphaFoldDB" id="A0A0F9N403"/>
<accession>A0A0F9N403</accession>
<comment type="caution">
    <text evidence="1">The sequence shown here is derived from an EMBL/GenBank/DDBJ whole genome shotgun (WGS) entry which is preliminary data.</text>
</comment>
<organism evidence="1">
    <name type="scientific">marine sediment metagenome</name>
    <dbReference type="NCBI Taxonomy" id="412755"/>
    <lineage>
        <taxon>unclassified sequences</taxon>
        <taxon>metagenomes</taxon>
        <taxon>ecological metagenomes</taxon>
    </lineage>
</organism>
<protein>
    <submittedName>
        <fullName evidence="1">Uncharacterized protein</fullName>
    </submittedName>
</protein>
<evidence type="ECO:0000313" key="1">
    <source>
        <dbReference type="EMBL" id="KKM76237.1"/>
    </source>
</evidence>
<dbReference type="EMBL" id="LAZR01008842">
    <property type="protein sequence ID" value="KKM76237.1"/>
    <property type="molecule type" value="Genomic_DNA"/>
</dbReference>